<dbReference type="AlphaFoldDB" id="A0A0C2T0K0"/>
<keyword evidence="2" id="KW-1185">Reference proteome</keyword>
<dbReference type="HOGENOM" id="CLU_1885256_0_0_1"/>
<organism evidence="1 2">
    <name type="scientific">Amanita muscaria (strain Koide BX008)</name>
    <dbReference type="NCBI Taxonomy" id="946122"/>
    <lineage>
        <taxon>Eukaryota</taxon>
        <taxon>Fungi</taxon>
        <taxon>Dikarya</taxon>
        <taxon>Basidiomycota</taxon>
        <taxon>Agaricomycotina</taxon>
        <taxon>Agaricomycetes</taxon>
        <taxon>Agaricomycetidae</taxon>
        <taxon>Agaricales</taxon>
        <taxon>Pluteineae</taxon>
        <taxon>Amanitaceae</taxon>
        <taxon>Amanita</taxon>
    </lineage>
</organism>
<evidence type="ECO:0000313" key="1">
    <source>
        <dbReference type="EMBL" id="KIL69335.1"/>
    </source>
</evidence>
<dbReference type="EMBL" id="KN818226">
    <property type="protein sequence ID" value="KIL69335.1"/>
    <property type="molecule type" value="Genomic_DNA"/>
</dbReference>
<dbReference type="Proteomes" id="UP000054549">
    <property type="component" value="Unassembled WGS sequence"/>
</dbReference>
<dbReference type="InParanoid" id="A0A0C2T0K0"/>
<sequence length="135" mass="16021">MSVIFLLTHVALFVHLRATLDDPLFLQTVTSYRNDFPRLTLLGLRFRLLLVVHLDIFIYVWCNWSLDFFLFDRPCIYLPFFGGVAGTRCSCDVFYHRLYPLTRVQHHYLLRQKSCSFCAAEEVRLLLRQTTQRLS</sequence>
<proteinExistence type="predicted"/>
<name>A0A0C2T0K0_AMAMK</name>
<protein>
    <submittedName>
        <fullName evidence="1">Uncharacterized protein</fullName>
    </submittedName>
</protein>
<accession>A0A0C2T0K0</accession>
<gene>
    <name evidence="1" type="ORF">M378DRAFT_779970</name>
</gene>
<reference evidence="1 2" key="1">
    <citation type="submission" date="2014-04" db="EMBL/GenBank/DDBJ databases">
        <title>Evolutionary Origins and Diversification of the Mycorrhizal Mutualists.</title>
        <authorList>
            <consortium name="DOE Joint Genome Institute"/>
            <consortium name="Mycorrhizal Genomics Consortium"/>
            <person name="Kohler A."/>
            <person name="Kuo A."/>
            <person name="Nagy L.G."/>
            <person name="Floudas D."/>
            <person name="Copeland A."/>
            <person name="Barry K.W."/>
            <person name="Cichocki N."/>
            <person name="Veneault-Fourrey C."/>
            <person name="LaButti K."/>
            <person name="Lindquist E.A."/>
            <person name="Lipzen A."/>
            <person name="Lundell T."/>
            <person name="Morin E."/>
            <person name="Murat C."/>
            <person name="Riley R."/>
            <person name="Ohm R."/>
            <person name="Sun H."/>
            <person name="Tunlid A."/>
            <person name="Henrissat B."/>
            <person name="Grigoriev I.V."/>
            <person name="Hibbett D.S."/>
            <person name="Martin F."/>
        </authorList>
    </citation>
    <scope>NUCLEOTIDE SEQUENCE [LARGE SCALE GENOMIC DNA]</scope>
    <source>
        <strain evidence="1 2">Koide BX008</strain>
    </source>
</reference>
<evidence type="ECO:0000313" key="2">
    <source>
        <dbReference type="Proteomes" id="UP000054549"/>
    </source>
</evidence>